<organism evidence="1 2">
    <name type="scientific">Stentor coeruleus</name>
    <dbReference type="NCBI Taxonomy" id="5963"/>
    <lineage>
        <taxon>Eukaryota</taxon>
        <taxon>Sar</taxon>
        <taxon>Alveolata</taxon>
        <taxon>Ciliophora</taxon>
        <taxon>Postciliodesmatophora</taxon>
        <taxon>Heterotrichea</taxon>
        <taxon>Heterotrichida</taxon>
        <taxon>Stentoridae</taxon>
        <taxon>Stentor</taxon>
    </lineage>
</organism>
<dbReference type="AlphaFoldDB" id="A0A1R2BJ77"/>
<reference evidence="1 2" key="1">
    <citation type="submission" date="2016-11" db="EMBL/GenBank/DDBJ databases">
        <title>The macronuclear genome of Stentor coeruleus: a giant cell with tiny introns.</title>
        <authorList>
            <person name="Slabodnick M."/>
            <person name="Ruby J.G."/>
            <person name="Reiff S.B."/>
            <person name="Swart E.C."/>
            <person name="Gosai S."/>
            <person name="Prabakaran S."/>
            <person name="Witkowska E."/>
            <person name="Larue G.E."/>
            <person name="Fisher S."/>
            <person name="Freeman R.M."/>
            <person name="Gunawardena J."/>
            <person name="Chu W."/>
            <person name="Stover N.A."/>
            <person name="Gregory B.D."/>
            <person name="Nowacki M."/>
            <person name="Derisi J."/>
            <person name="Roy S.W."/>
            <person name="Marshall W.F."/>
            <person name="Sood P."/>
        </authorList>
    </citation>
    <scope>NUCLEOTIDE SEQUENCE [LARGE SCALE GENOMIC DNA]</scope>
    <source>
        <strain evidence="1">WM001</strain>
    </source>
</reference>
<dbReference type="Proteomes" id="UP000187209">
    <property type="component" value="Unassembled WGS sequence"/>
</dbReference>
<gene>
    <name evidence="1" type="ORF">SteCoe_23744</name>
</gene>
<dbReference type="EMBL" id="MPUH01000610">
    <property type="protein sequence ID" value="OMJ76808.1"/>
    <property type="molecule type" value="Genomic_DNA"/>
</dbReference>
<keyword evidence="2" id="KW-1185">Reference proteome</keyword>
<protein>
    <submittedName>
        <fullName evidence="1">Uncharacterized protein</fullName>
    </submittedName>
</protein>
<comment type="caution">
    <text evidence="1">The sequence shown here is derived from an EMBL/GenBank/DDBJ whole genome shotgun (WGS) entry which is preliminary data.</text>
</comment>
<proteinExistence type="predicted"/>
<name>A0A1R2BJ77_9CILI</name>
<evidence type="ECO:0000313" key="1">
    <source>
        <dbReference type="EMBL" id="OMJ76808.1"/>
    </source>
</evidence>
<accession>A0A1R2BJ77</accession>
<evidence type="ECO:0000313" key="2">
    <source>
        <dbReference type="Proteomes" id="UP000187209"/>
    </source>
</evidence>
<sequence length="294" mass="34703">MLDKFPDIKAIKSHPAHRRIIFPKGISYAELTRKGYQIKRNNGVGLSLDFSRRILDKRKKFRLDNESEVIKVSRSPESDKYVNHSKPREWYSDLYKRIFEKEDYQKLKNTIKTAKLAKKKSYALSIEKKITKLYRKKTEALTDACIQSHSTSNTPIPGIIQKKSPKPSIKYMPTEFKRTNIKEVIIDPLDKKSAKREKEQKLWLEESKKDFRECIEHISEKEKQIHENLINSLEKSKEQSLYLDIEYEKRIKNIEKQKIIFVNDYFDSLTEIKNISESSDLIDNSIKISKNTQS</sequence>